<protein>
    <recommendedName>
        <fullName evidence="4">Type IX secretion system membrane protein PorP/SprF</fullName>
    </recommendedName>
</protein>
<keyword evidence="3" id="KW-1185">Reference proteome</keyword>
<dbReference type="KEGG" id="pgs:CPT03_10135"/>
<keyword evidence="1" id="KW-0732">Signal</keyword>
<feature type="signal peptide" evidence="1">
    <location>
        <begin position="1"/>
        <end position="21"/>
    </location>
</feature>
<accession>A0A2D1U5D2</accession>
<dbReference type="Proteomes" id="UP000223749">
    <property type="component" value="Chromosome"/>
</dbReference>
<dbReference type="NCBIfam" id="TIGR03519">
    <property type="entry name" value="T9SS_PorP_fam"/>
    <property type="match status" value="1"/>
</dbReference>
<organism evidence="2 3">
    <name type="scientific">Pedobacter ginsengisoli</name>
    <dbReference type="NCBI Taxonomy" id="363852"/>
    <lineage>
        <taxon>Bacteria</taxon>
        <taxon>Pseudomonadati</taxon>
        <taxon>Bacteroidota</taxon>
        <taxon>Sphingobacteriia</taxon>
        <taxon>Sphingobacteriales</taxon>
        <taxon>Sphingobacteriaceae</taxon>
        <taxon>Pedobacter</taxon>
    </lineage>
</organism>
<dbReference type="AlphaFoldDB" id="A0A2D1U5D2"/>
<evidence type="ECO:0000313" key="3">
    <source>
        <dbReference type="Proteomes" id="UP000223749"/>
    </source>
</evidence>
<evidence type="ECO:0008006" key="4">
    <source>
        <dbReference type="Google" id="ProtNLM"/>
    </source>
</evidence>
<reference evidence="2 3" key="1">
    <citation type="submission" date="2017-10" db="EMBL/GenBank/DDBJ databases">
        <title>Whole genome of Pedobacter ginsengisoli T01R-27 isolated from tomato rhizosphere.</title>
        <authorList>
            <person name="Weon H.-Y."/>
            <person name="Lee S.A."/>
            <person name="Sang M.K."/>
            <person name="Song J."/>
        </authorList>
    </citation>
    <scope>NUCLEOTIDE SEQUENCE [LARGE SCALE GENOMIC DNA]</scope>
    <source>
        <strain evidence="2 3">T01R-27</strain>
    </source>
</reference>
<dbReference type="RefSeq" id="WP_099438742.1">
    <property type="nucleotide sequence ID" value="NZ_CP024091.1"/>
</dbReference>
<dbReference type="InterPro" id="IPR019861">
    <property type="entry name" value="PorP/SprF_Bacteroidetes"/>
</dbReference>
<evidence type="ECO:0000313" key="2">
    <source>
        <dbReference type="EMBL" id="ATP56807.1"/>
    </source>
</evidence>
<name>A0A2D1U5D2_9SPHI</name>
<evidence type="ECO:0000256" key="1">
    <source>
        <dbReference type="SAM" id="SignalP"/>
    </source>
</evidence>
<sequence>MMKRIILLFLASIGIVCSSSAQQDSQFTQYIFNTIHINPAYTGYKKEVYVQAFYRAQWVGVRGAPTTVSVAVDGTIDDGNVGLGFIASNDKIGAQKNLSAYANYAYKIQLGYDENSKLSFGLAAGVMQLGLDGDKLTSIDPDDEVIPTGMQTRFFPDARAGIYYSNEKYFAGLSASNLIASWAAKNYSNNLLVPVPQPHIFLTAGVLIPITYGWALKPVMLLKDDIKGPTSLDVNAFLLLNEKVWIGGFYRTTVPLYNKKYLQKDLTKKNALGMMFELFATDNLRIGYSYDYSLNKLQYYNYGSHEFSVGIYLGRKDMRKIRSSRCYDF</sequence>
<dbReference type="EMBL" id="CP024091">
    <property type="protein sequence ID" value="ATP56807.1"/>
    <property type="molecule type" value="Genomic_DNA"/>
</dbReference>
<dbReference type="Pfam" id="PF11751">
    <property type="entry name" value="PorP_SprF"/>
    <property type="match status" value="1"/>
</dbReference>
<gene>
    <name evidence="2" type="ORF">CPT03_10135</name>
</gene>
<proteinExistence type="predicted"/>
<feature type="chain" id="PRO_5013541233" description="Type IX secretion system membrane protein PorP/SprF" evidence="1">
    <location>
        <begin position="22"/>
        <end position="329"/>
    </location>
</feature>
<dbReference type="OrthoDB" id="1493187at2"/>